<proteinExistence type="predicted"/>
<dbReference type="AlphaFoldDB" id="Q9PDX3"/>
<dbReference type="Proteomes" id="UP000000812">
    <property type="component" value="Chromosome"/>
</dbReference>
<gene>
    <name evidence="1" type="ordered locus">XF_1256</name>
</gene>
<sequence length="103" mass="11604">MGLLFHHCCELGLLFDFIGIIFFCNGMGESHVIVSITQCELLIVLAAFIRCGSVLRSTLVMRDFYVILVVVRSGKYLNWFGVKDGWWLDCVAVPDPLFASGLW</sequence>
<reference evidence="1 2" key="1">
    <citation type="journal article" date="2000" name="Nature">
        <title>The genome sequence of the plant pathogen Xylella fastidiosa.</title>
        <authorList>
            <person name="Simpson A.J."/>
            <person name="Reinach F.C."/>
            <person name="Arruda P."/>
            <person name="Abreu F.A."/>
            <person name="Acencio M."/>
            <person name="Alvarenga R."/>
            <person name="Alves L.M."/>
            <person name="Araya J.E."/>
            <person name="Baia G.S."/>
            <person name="Baptista C.S."/>
            <person name="Barros M.H."/>
            <person name="Bonaccorsi E.D."/>
            <person name="Bordin S."/>
            <person name="Bove J.M."/>
            <person name="Briones M.R."/>
            <person name="Bueno M.R."/>
            <person name="Camargo A.A."/>
            <person name="Camargo L.E."/>
            <person name="Carraro D.M."/>
            <person name="Carrer H."/>
            <person name="Colauto N.B."/>
            <person name="Colombo C."/>
            <person name="Costa F.F."/>
            <person name="Costa M.C."/>
            <person name="Costa-Neto C.M."/>
            <person name="Coutinho L.L."/>
            <person name="Cristofani M."/>
            <person name="Dias-Neto E."/>
            <person name="Docena C."/>
            <person name="El-Dorry H."/>
            <person name="Facincani A.P."/>
            <person name="Ferreira A.J."/>
            <person name="Ferreira V.C."/>
            <person name="Ferro J.A."/>
            <person name="Fraga J.S."/>
            <person name="Franca S.C."/>
            <person name="Franco M.C."/>
            <person name="Frohme M."/>
            <person name="Furlan L.R."/>
            <person name="Garnier M."/>
            <person name="Goldman G.H."/>
            <person name="Goldman M.H."/>
            <person name="Gomes S.L."/>
            <person name="Gruber A."/>
            <person name="Ho P.L."/>
            <person name="Hoheisel J.D."/>
            <person name="Junqueira M.L."/>
            <person name="Kemper E.L."/>
            <person name="Kitajima J.P."/>
            <person name="Krieger J.E."/>
            <person name="Kuramae E.E."/>
            <person name="Laigret F."/>
            <person name="Lambais M.R."/>
            <person name="Leite L.C."/>
            <person name="Lemos E.G."/>
            <person name="Lemos M.V."/>
            <person name="Lopes S.A."/>
            <person name="Lopes C.R."/>
            <person name="Machado J.A."/>
            <person name="Machado M.A."/>
            <person name="Madeira A.M."/>
            <person name="Madeira H.M."/>
            <person name="Marino C.L."/>
            <person name="Marques M.V."/>
            <person name="Martins E.A."/>
            <person name="Martins E.M."/>
            <person name="Matsukuma A.Y."/>
            <person name="Menck C.F."/>
            <person name="Miracca E.C."/>
            <person name="Miyaki C.Y."/>
            <person name="Monteriro-Vitorello C.B."/>
            <person name="Moon D.H."/>
            <person name="Nagai M.A."/>
            <person name="Nascimento A.L."/>
            <person name="Netto L.E."/>
            <person name="Nhani A.Jr."/>
            <person name="Nobrega F.G."/>
            <person name="Nunes L.R."/>
            <person name="Oliveira M.A."/>
            <person name="de Oliveira M.C."/>
            <person name="de Oliveira R.C."/>
            <person name="Palmieri D.A."/>
            <person name="Paris A."/>
            <person name="Peixoto B.R."/>
            <person name="Pereira G.A."/>
            <person name="Pereira H.A.Jr."/>
            <person name="Pesquero J.B."/>
            <person name="Quaggio R.B."/>
            <person name="Roberto P.G."/>
            <person name="Rodrigues V."/>
            <person name="de M Rosa A.J."/>
            <person name="de Rosa V.E.Jr."/>
            <person name="de Sa R.G."/>
            <person name="Santelli R.V."/>
            <person name="Sawasaki H.E."/>
            <person name="da Silva A.C."/>
            <person name="da Silva A.M."/>
            <person name="da Silva F.R."/>
            <person name="da Silva W.A.Jr."/>
            <person name="da Silveira J.F."/>
            <person name="Silvestri M.L."/>
            <person name="Siqueira W.J."/>
            <person name="de Souza A.A."/>
            <person name="de Souza A.P."/>
            <person name="Terenzi M.F."/>
            <person name="Truffi D."/>
            <person name="Tsai S.M."/>
            <person name="Tsuhako M.H."/>
            <person name="Vallada H."/>
            <person name="Van Sluys M.A."/>
            <person name="Verjovski-Almeida S."/>
            <person name="Vettore A.L."/>
            <person name="Zago M.A."/>
            <person name="Zatz M."/>
            <person name="Meidanis J."/>
            <person name="Setubal J.C."/>
        </authorList>
    </citation>
    <scope>NUCLEOTIDE SEQUENCE [LARGE SCALE GENOMIC DNA]</scope>
    <source>
        <strain evidence="1 2">9a5c</strain>
    </source>
</reference>
<evidence type="ECO:0000313" key="2">
    <source>
        <dbReference type="Proteomes" id="UP000000812"/>
    </source>
</evidence>
<dbReference type="HOGENOM" id="CLU_2262752_0_0_6"/>
<dbReference type="KEGG" id="xfa:XF_1256"/>
<accession>Q9PDX3</accession>
<organism evidence="1 2">
    <name type="scientific">Xylella fastidiosa (strain 9a5c)</name>
    <dbReference type="NCBI Taxonomy" id="160492"/>
    <lineage>
        <taxon>Bacteria</taxon>
        <taxon>Pseudomonadati</taxon>
        <taxon>Pseudomonadota</taxon>
        <taxon>Gammaproteobacteria</taxon>
        <taxon>Lysobacterales</taxon>
        <taxon>Lysobacteraceae</taxon>
        <taxon>Xylella</taxon>
    </lineage>
</organism>
<dbReference type="STRING" id="160492.XF_1256"/>
<dbReference type="PIR" id="H82704">
    <property type="entry name" value="H82704"/>
</dbReference>
<name>Q9PDX3_XYLFA</name>
<evidence type="ECO:0000313" key="1">
    <source>
        <dbReference type="EMBL" id="AAF84065.1"/>
    </source>
</evidence>
<dbReference type="EMBL" id="AE003849">
    <property type="protein sequence ID" value="AAF84065.1"/>
    <property type="molecule type" value="Genomic_DNA"/>
</dbReference>
<protein>
    <submittedName>
        <fullName evidence="1">Uncharacterized protein</fullName>
    </submittedName>
</protein>